<protein>
    <submittedName>
        <fullName evidence="2">Uncharacterized protein</fullName>
    </submittedName>
</protein>
<dbReference type="OrthoDB" id="6774072at2759"/>
<feature type="region of interest" description="Disordered" evidence="1">
    <location>
        <begin position="1806"/>
        <end position="1901"/>
    </location>
</feature>
<feature type="compositionally biased region" description="Basic and acidic residues" evidence="1">
    <location>
        <begin position="2471"/>
        <end position="2490"/>
    </location>
</feature>
<feature type="region of interest" description="Disordered" evidence="1">
    <location>
        <begin position="272"/>
        <end position="350"/>
    </location>
</feature>
<accession>A0A9P0PD86</accession>
<feature type="compositionally biased region" description="Low complexity" evidence="1">
    <location>
        <begin position="2422"/>
        <end position="2434"/>
    </location>
</feature>
<feature type="region of interest" description="Disordered" evidence="1">
    <location>
        <begin position="1285"/>
        <end position="1327"/>
    </location>
</feature>
<feature type="region of interest" description="Disordered" evidence="1">
    <location>
        <begin position="2670"/>
        <end position="2782"/>
    </location>
</feature>
<organism evidence="2 3">
    <name type="scientific">Acanthoscelides obtectus</name>
    <name type="common">Bean weevil</name>
    <name type="synonym">Bruchus obtectus</name>
    <dbReference type="NCBI Taxonomy" id="200917"/>
    <lineage>
        <taxon>Eukaryota</taxon>
        <taxon>Metazoa</taxon>
        <taxon>Ecdysozoa</taxon>
        <taxon>Arthropoda</taxon>
        <taxon>Hexapoda</taxon>
        <taxon>Insecta</taxon>
        <taxon>Pterygota</taxon>
        <taxon>Neoptera</taxon>
        <taxon>Endopterygota</taxon>
        <taxon>Coleoptera</taxon>
        <taxon>Polyphaga</taxon>
        <taxon>Cucujiformia</taxon>
        <taxon>Chrysomeloidea</taxon>
        <taxon>Chrysomelidae</taxon>
        <taxon>Bruchinae</taxon>
        <taxon>Bruchini</taxon>
        <taxon>Acanthoscelides</taxon>
    </lineage>
</organism>
<feature type="region of interest" description="Disordered" evidence="1">
    <location>
        <begin position="874"/>
        <end position="939"/>
    </location>
</feature>
<feature type="compositionally biased region" description="Low complexity" evidence="1">
    <location>
        <begin position="2569"/>
        <end position="2580"/>
    </location>
</feature>
<feature type="compositionally biased region" description="Basic and acidic residues" evidence="1">
    <location>
        <begin position="1136"/>
        <end position="1167"/>
    </location>
</feature>
<proteinExistence type="predicted"/>
<feature type="compositionally biased region" description="Low complexity" evidence="1">
    <location>
        <begin position="2378"/>
        <end position="2390"/>
    </location>
</feature>
<feature type="region of interest" description="Disordered" evidence="1">
    <location>
        <begin position="2540"/>
        <end position="2593"/>
    </location>
</feature>
<feature type="region of interest" description="Disordered" evidence="1">
    <location>
        <begin position="1944"/>
        <end position="1977"/>
    </location>
</feature>
<comment type="caution">
    <text evidence="2">The sequence shown here is derived from an EMBL/GenBank/DDBJ whole genome shotgun (WGS) entry which is preliminary data.</text>
</comment>
<feature type="compositionally biased region" description="Basic and acidic residues" evidence="1">
    <location>
        <begin position="909"/>
        <end position="920"/>
    </location>
</feature>
<feature type="compositionally biased region" description="Basic and acidic residues" evidence="1">
    <location>
        <begin position="2500"/>
        <end position="2509"/>
    </location>
</feature>
<name>A0A9P0PD86_ACAOB</name>
<feature type="compositionally biased region" description="Basic and acidic residues" evidence="1">
    <location>
        <begin position="1707"/>
        <end position="1718"/>
    </location>
</feature>
<feature type="region of interest" description="Disordered" evidence="1">
    <location>
        <begin position="1127"/>
        <end position="1168"/>
    </location>
</feature>
<evidence type="ECO:0000256" key="1">
    <source>
        <dbReference type="SAM" id="MobiDB-lite"/>
    </source>
</evidence>
<feature type="compositionally biased region" description="Polar residues" evidence="1">
    <location>
        <begin position="1006"/>
        <end position="1025"/>
    </location>
</feature>
<feature type="region of interest" description="Disordered" evidence="1">
    <location>
        <begin position="2885"/>
        <end position="2920"/>
    </location>
</feature>
<feature type="region of interest" description="Disordered" evidence="1">
    <location>
        <begin position="2832"/>
        <end position="2863"/>
    </location>
</feature>
<feature type="region of interest" description="Disordered" evidence="1">
    <location>
        <begin position="2938"/>
        <end position="2958"/>
    </location>
</feature>
<sequence length="4527" mass="516371">MYKLICRSINKSNKSLTKFTDIYKKVSKNQHHAYLTSAAKGYDGEEKDRSAGRLAELKSGTSFSGRAKITFKTLLFPKRTGGQLGKLTTKSFYSTGHKPKDAPPKKYFKDKFAYCMYKNAMEQCDKIRTHSPTPGNTINWNAQSVKPLFIEEERRLSKKPSKPKYDGATNKPAKPKIVTEKYVIHKKTKKGFPATTVKIGNKTKIIYPVKRLQYTLNQQTRTTPVKREPAETAKKGEMYRVNQYSHTVEFIPKKIDSTEEELNSATLYKKYYGRRGGNSGDSGSQASRGGSSGGGSKRLKVDDDAGYDVSGFTDPKVGAPGTPNPGSSSHGRTGGNSIRMKTPGTAHSSAVKEDVLIQKHPKIRKATKYGKMDINKKYNILLKMHQNKKKLGYHVVKSNERKGHLRENEAHQAVDPKALSNVLENPAAQSELPELIVSHPAMSQEEPQLNMDPLKYRKSVITDKNISYDIDEICFKSNDKSAHRIQTINRQADSKVNQTVRLKEEPRFLEKPKATVQPESSRRAVTPEKIMELIDNRRLIGKQDIAARNLENYLSKLQISREQTSVDKATRIPVKSPSLVQEAEPQKIEKEEPPQSMKKVVNILQPGELFPKQVVPRSSAENLEKKQIQQKDTASIATTASVGLSHQTWQANGSQEADINKKILESISATVSENISKRFKLAEQKRKGRISQFDKLMEHSNRELKKIGLKSGKSRVRGTTTKLRKKPKYLLENYQPNEKVKQELKKANLMKKLLDTYAVKIDSTKEAERSEVLSNMKINEILTKKGTQKKKRKVFLTDMELVPTKIGSITKLVDENDASKMEKKSRLLTDIVVSKNVDTKEKATEVQPSLRTDLGPKEDVQMDNVSKKYLLSDYSKSDDKKDGSSDSTASASRRKEIISLTKSPQQSDTDQKNVARKDQEILNSKSFVPSQHKRDMKAFQSLTELKEKVKEAGKRLIVKAETSPQKRPQKKEREKQMPAAKSHFGEKAKGTAQKYRYLLSKESTEQPDNVHTPIASNSGEPNENSISRRITNKQFLLENYLPKSKDFGEGNQNELTKNMILEHPTKEHLLDSIDSTSFKTATKEEVEALTLEKGPNNVRSNKLEISYPKVTNEMITSNREMTSLISAANGGTDQSTTREKPSKSIAEKNVLENDTDYQHRRNLDGRNKCVPQHLSSDNFARSAHSQNRNQSQKISDLAEDDLLDKNVQKFYKNSTLQTKKPEEYGHKKYNLPEEVKIEVPKQQIFTTVKCEEVLSNLDTKGSRIQSNKVAKTGQKSAANFSMNIRHPQIPRQPPPPPPSKDDSNKKEKPKGKRDFILPPPKRQPTNTKLTKVMGERHPKKLEELRTEKPTKVKIRALKFKYIKPISRKTSPIDSKKKILIKNAEKIQKEVFIKPIRTSEQTEMKQIYNNRILTERQHKEDALVEDLHKNLAEEVDRSERTENAFRCKRAIERNVKAMDQIKKLRPNTPPGKRILLVKTQITPQLREEPDVPREMKSSYTVEDDRMLINIKIIKKNEELSQSFLDKNREFTEKQDKVEEVSQISIKSPKKIKAPQKFYDHLVQPEQRSNINSEKLAKEVEDVNLKDQNIEIGQKFERLRQKVVGEKGEVVHLSEGDVIKKLPAIDYDKRIGGSYKKKVRKTPTSGSRKDKNSESNDSKNKKDVDDVALSISDIEKNIGIFQKNEELRRRTLGRRKVFKEDMEEVDDKPDIGSKLIEKSKYQPPKSYQKERDIIKPEPEIEVDVAIVEKLPKIDYEKIKENMDRRGKYVKSPHKMEDDKICPSADKNLEIIKKNEEIRRRIFSIKKGTKEVQNQQEGEFEANNKNAPSKSFKTDIDISKDTTEIDDGKSKKLCPKKDKEYSDRPEFDTTNKLREIDYDKSKSVKEKPDYTKEAKSSTAKSSKSYRIDISPEFRIDKKVNSSYITDDDKIFISNCNTRRSVGVIKKSLTSESSRKERSSMVELEKESISREMKSSNTVEDDKILVSRRHIGTNMQIIKENDHLRRKAVDRRKEFKEDQHQLDEQPEVIKANEKNDDDAPKEFEKDLGTRKDTRVMNIENLRDEIQDINQNRKSVDAFEKFEKLRQKIVGGQNSNPKSIECDSSHEIFYEIRPSQLAKVWRVRDAKLINEENLKHEIASKQFLREIRCSDGKRDDSLAATPSTIKLQTNEVSKIYVAKTRAAKTTRNLVGDVRQKAPNDLIRDIKKERVNDPFEITKKPEAKDFVGDIKKKELKDLVGDPKIIDNSNPQKKTTDSKKMTAKDAKHRSYSKPVSHGKAEAGPDVRSEKQYKCILDDTPETTDKLDAQDKQKESSITTIYCSVNSKKYTNLLTGYPKSGTPYMKCDKNIINVEKSPSRVDGKQKKAKASSPHVTPRRSQTAPKLSLTSPTNTSLSRTEQEIPSQSSNIKPGKFAPAKSKDQSERAKQNSKTSSSLQSKSTNNEDSRSLSPIHRTRSEASYYAQYKQRVQSVSPGPKRRAESEKSHETKKYDSILEEKEGDDCFSGGRHERDDKKGKPGGGMKASGGGSKKSKLVVNLMLPKLELKKDTPGMVTSTPTVTRIREQDTRKVKEVEKASPPTKAASAASVPQKPLGTSLTPTAKKKSCRLNDFVCADCFVKAKEETKENENTKDLQAEFKQLLDDPCSKILSSKYLLEPKKAYSKKSCRLDEFEDSLSNFLTPKPEQKIEEKNLQEQTSETKKPDSEGFSTMDAMEVMGNFVNQKKQEIEPKPLLRATARLPKPKSQESKQQIHKMQETKPQPLISVTATLPESNPQEEESKQRAQKMQEIGTKHLRVTAILPKPNSQEEQSKQHILKMPETQPHTFLSATAILPELKPQNEECTQQTQKMQTQPLLRGTATLPKPSRQEEEIKQQILNMQETKSQPLLRATAALPKSKPQEEESKQQIEAPEKQKPGKPSKKCTITLSRSPYTHSINVEKTKLTYTRKKGRKTPTRPRGNVRKPRKRISNSAIASKMQKGVPCRDIEKNRIKYYEIYLRVIMEKYRIDEVRLKEDEYSVPRIDVEFLKRKIRKAKMRRAMEKKLHKAFAGPKSDNPAVKNKTEYSKTDLKYLNDDVKKYHKVQFDGNRASTSKPSDDKNTESDTVTMKKIGSTQDAQSKTDDSSKVETRKTVVKDVQYYIRLNREARKKKNQNDESQVYARENCKDFTQETICKKNESLKNETDDNVKKFIKSADISNLIVQVIKPWNKPALERPTKLSKDRLCSKYLLENQLIIKQAKYYGFRLKEPLSQQLATECHELKFKKSSSKYLLEAQAANYRESRKTPDIMIIPYVSKEPGKSKENYAQKITNVYSIVDIPSKMNNVTKIDMNHLKTLSIIKSEDIAAKQASFISEEAPNVLEDVLSVKNLKRNDSKMSKKSENQLESEVIPITYRYLLQNQTNQDPNTGKTSLKLEASNNIFEDNLRSSRYQIQYKLPYKYLLQDPTDAYGNSNTVRQTLSEFNVSNTFEEMFSDSKYLLPDNMHYKYLLRDQASSHGHYNRDNETLLELETNSNTLRGKPSGSRYLLQDEFQEKNLLQGPVSSHNTDKQTLLTLGASKNRELRTHSKYLLTGTYLLQSPTASFENSITDKENSEVKSVSAILPPERSQDESILQNLSGTQENSSTEKQISLKSASINDIFKEKSSSAKCLSNVLRKPRPSSRSIVQETCKKPNSVRLIDIAASMPMLRSPNATSNKSKINAKSQDVVDSELKDTNALYKSYSKSPSLEEVKGLLKLQLGSQGGSDDKGYASDADTYILEKRRLSTQQDSLENSEYLLSQVDSDENVNGKLSQVTDNDKNVSQKFQFDEKKNNVWGYEDCAKKTLKRLLALKNYTNSKLNESVRGKNVKSVCSKTATMRPKSSERTTFYKKVDFKTLKNASSGVVVQTNQSNQIDRYGKKDYNARNNQSYEYKHLLQSGVNAPIKLSATQILQNKSGQVAHNGGLIGDHLQKYRYLLENSDKSVQEKTENIKSYPKENQSQSLIGVGEHLDMPFSTRSATINNKGEILDNLLTINTPTSKRKHLKDDNEKKEESSRLIQLLRKEKYRYLLDNQVQFDDVYKRSYVTHSSDNNINNVKKSQVESKKDKKQKDDKSLKVIPTRSLDDVRKYILDKNMSTIFVEPSRNKPTVEAKVEKIYEKEEPVKKFNKKLSEHITPAQTKKKLGILDLGKVTSEVIKTVPDETMRSAEEPPQKASSDFPIAKQKKVASKVIEKSLPDFKRQSKDKHTIKELSAFDTKLRVPPKSISKALMSQSAENTTLNLDHSEKVMSIPKEEAKSSVLDKYKHLKITYVTVSRQSSKKNGPSLKISSKEEKLMSQRPLAEVIARRYAMLKKLHEEFNEMNGIKQEDSHFDRVSKRFDDIVRKENVTVGDLAKAGTELENKICKINLFDPEAHGSLKEKHDNRRMEQESKSNMLEIVKGKNVKKARGGDKTTGVKRENKTSMLRLEKMKLQISEGRQMGRGTHKKNHKPRVEKAIKAKIDKLDGKKIELEKEICKANIKVQPDDHPTNISEILIKRLTDANILKEDEEKPNRGYKK</sequence>
<feature type="compositionally biased region" description="Basic and acidic residues" evidence="1">
    <location>
        <begin position="2890"/>
        <end position="2907"/>
    </location>
</feature>
<feature type="region of interest" description="Disordered" evidence="1">
    <location>
        <begin position="1707"/>
        <end position="1732"/>
    </location>
</feature>
<evidence type="ECO:0000313" key="3">
    <source>
        <dbReference type="Proteomes" id="UP001152888"/>
    </source>
</evidence>
<feature type="compositionally biased region" description="Gly residues" evidence="1">
    <location>
        <begin position="2511"/>
        <end position="2522"/>
    </location>
</feature>
<feature type="region of interest" description="Disordered" evidence="1">
    <location>
        <begin position="955"/>
        <end position="990"/>
    </location>
</feature>
<feature type="compositionally biased region" description="Polar residues" evidence="1">
    <location>
        <begin position="1808"/>
        <end position="1828"/>
    </location>
</feature>
<dbReference type="Proteomes" id="UP001152888">
    <property type="component" value="Unassembled WGS sequence"/>
</dbReference>
<feature type="compositionally biased region" description="Polar residues" evidence="1">
    <location>
        <begin position="2756"/>
        <end position="2766"/>
    </location>
</feature>
<feature type="region of interest" description="Disordered" evidence="1">
    <location>
        <begin position="1634"/>
        <end position="1664"/>
    </location>
</feature>
<feature type="region of interest" description="Disordered" evidence="1">
    <location>
        <begin position="1004"/>
        <end position="1025"/>
    </location>
</feature>
<feature type="region of interest" description="Disordered" evidence="1">
    <location>
        <begin position="2235"/>
        <end position="2308"/>
    </location>
</feature>
<feature type="compositionally biased region" description="Basic and acidic residues" evidence="1">
    <location>
        <begin position="2271"/>
        <end position="2307"/>
    </location>
</feature>
<feature type="compositionally biased region" description="Basic and acidic residues" evidence="1">
    <location>
        <begin position="4069"/>
        <end position="4085"/>
    </location>
</feature>
<feature type="region of interest" description="Disordered" evidence="1">
    <location>
        <begin position="838"/>
        <end position="861"/>
    </location>
</feature>
<keyword evidence="3" id="KW-1185">Reference proteome</keyword>
<feature type="compositionally biased region" description="Basic and acidic residues" evidence="1">
    <location>
        <begin position="2676"/>
        <end position="2697"/>
    </location>
</feature>
<feature type="region of interest" description="Disordered" evidence="1">
    <location>
        <begin position="3075"/>
        <end position="3119"/>
    </location>
</feature>
<feature type="compositionally biased region" description="Basic and acidic residues" evidence="1">
    <location>
        <begin position="2554"/>
        <end position="2568"/>
    </location>
</feature>
<reference evidence="2" key="1">
    <citation type="submission" date="2022-03" db="EMBL/GenBank/DDBJ databases">
        <authorList>
            <person name="Sayadi A."/>
        </authorList>
    </citation>
    <scope>NUCLEOTIDE SEQUENCE</scope>
</reference>
<feature type="compositionally biased region" description="Polar residues" evidence="1">
    <location>
        <begin position="2833"/>
        <end position="2846"/>
    </location>
</feature>
<feature type="region of interest" description="Disordered" evidence="1">
    <location>
        <begin position="4059"/>
        <end position="4086"/>
    </location>
</feature>
<evidence type="ECO:0000313" key="2">
    <source>
        <dbReference type="EMBL" id="CAH1981533.1"/>
    </source>
</evidence>
<dbReference type="EMBL" id="CAKOFQ010006910">
    <property type="protein sequence ID" value="CAH1981533.1"/>
    <property type="molecule type" value="Genomic_DNA"/>
</dbReference>
<feature type="compositionally biased region" description="Basic and acidic residues" evidence="1">
    <location>
        <begin position="2411"/>
        <end position="2420"/>
    </location>
</feature>
<feature type="compositionally biased region" description="Basic and acidic residues" evidence="1">
    <location>
        <begin position="1949"/>
        <end position="1977"/>
    </location>
</feature>
<feature type="compositionally biased region" description="Basic and acidic residues" evidence="1">
    <location>
        <begin position="2247"/>
        <end position="2258"/>
    </location>
</feature>
<feature type="compositionally biased region" description="Basic and acidic residues" evidence="1">
    <location>
        <begin position="1645"/>
        <end position="1663"/>
    </location>
</feature>
<gene>
    <name evidence="2" type="ORF">ACAOBT_LOCUS14541</name>
</gene>
<feature type="compositionally biased region" description="Basic and acidic residues" evidence="1">
    <location>
        <begin position="1829"/>
        <end position="1892"/>
    </location>
</feature>
<feature type="compositionally biased region" description="Basic and acidic residues" evidence="1">
    <location>
        <begin position="3110"/>
        <end position="3119"/>
    </location>
</feature>
<feature type="region of interest" description="Disordered" evidence="1">
    <location>
        <begin position="2329"/>
        <end position="2526"/>
    </location>
</feature>
<feature type="compositionally biased region" description="Basic and acidic residues" evidence="1">
    <location>
        <begin position="875"/>
        <end position="884"/>
    </location>
</feature>